<protein>
    <recommendedName>
        <fullName evidence="2">Antitoxin</fullName>
    </recommendedName>
</protein>
<comment type="similarity">
    <text evidence="1 2">Belongs to the phD/YefM antitoxin family.</text>
</comment>
<evidence type="ECO:0000256" key="2">
    <source>
        <dbReference type="RuleBase" id="RU362080"/>
    </source>
</evidence>
<sequence>MNLQFVRTTDIQRNFKKILEKLHTTNDPVVVLRDSVPVSVMLPYAEYQRISEIEKQLITFRFEKLWKEMGKRNANVSDEELDRDIEAAKRYAKRRR</sequence>
<name>A0A0G0UG42_9BACT</name>
<dbReference type="NCBIfam" id="TIGR01552">
    <property type="entry name" value="phd_fam"/>
    <property type="match status" value="1"/>
</dbReference>
<dbReference type="InterPro" id="IPR006442">
    <property type="entry name" value="Antitoxin_Phd/YefM"/>
</dbReference>
<dbReference type="EMBL" id="LCAG01000015">
    <property type="protein sequence ID" value="KKR86411.1"/>
    <property type="molecule type" value="Genomic_DNA"/>
</dbReference>
<dbReference type="Proteomes" id="UP000034854">
    <property type="component" value="Unassembled WGS sequence"/>
</dbReference>
<accession>A0A0G0UG42</accession>
<dbReference type="Pfam" id="PF02604">
    <property type="entry name" value="PhdYeFM_antitox"/>
    <property type="match status" value="1"/>
</dbReference>
<proteinExistence type="inferred from homology"/>
<evidence type="ECO:0000256" key="1">
    <source>
        <dbReference type="ARBA" id="ARBA00009981"/>
    </source>
</evidence>
<comment type="caution">
    <text evidence="3">The sequence shown here is derived from an EMBL/GenBank/DDBJ whole genome shotgun (WGS) entry which is preliminary data.</text>
</comment>
<comment type="function">
    <text evidence="2">Antitoxin component of a type II toxin-antitoxin (TA) system.</text>
</comment>
<evidence type="ECO:0000313" key="4">
    <source>
        <dbReference type="Proteomes" id="UP000034854"/>
    </source>
</evidence>
<organism evidence="3 4">
    <name type="scientific">Candidatus Curtissbacteria bacterium GW2011_GWA1_41_11</name>
    <dbReference type="NCBI Taxonomy" id="1618409"/>
    <lineage>
        <taxon>Bacteria</taxon>
        <taxon>Candidatus Curtissiibacteriota</taxon>
    </lineage>
</organism>
<gene>
    <name evidence="3" type="ORF">UU34_C0015G0006</name>
</gene>
<dbReference type="Gene3D" id="3.40.1620.10">
    <property type="entry name" value="YefM-like domain"/>
    <property type="match status" value="1"/>
</dbReference>
<reference evidence="3 4" key="1">
    <citation type="journal article" date="2015" name="Nature">
        <title>rRNA introns, odd ribosomes, and small enigmatic genomes across a large radiation of phyla.</title>
        <authorList>
            <person name="Brown C.T."/>
            <person name="Hug L.A."/>
            <person name="Thomas B.C."/>
            <person name="Sharon I."/>
            <person name="Castelle C.J."/>
            <person name="Singh A."/>
            <person name="Wilkins M.J."/>
            <person name="Williams K.H."/>
            <person name="Banfield J.F."/>
        </authorList>
    </citation>
    <scope>NUCLEOTIDE SEQUENCE [LARGE SCALE GENOMIC DNA]</scope>
</reference>
<evidence type="ECO:0000313" key="3">
    <source>
        <dbReference type="EMBL" id="KKR86411.1"/>
    </source>
</evidence>
<dbReference type="SUPFAM" id="SSF143120">
    <property type="entry name" value="YefM-like"/>
    <property type="match status" value="1"/>
</dbReference>
<dbReference type="AlphaFoldDB" id="A0A0G0UG42"/>
<dbReference type="InterPro" id="IPR036165">
    <property type="entry name" value="YefM-like_sf"/>
</dbReference>